<dbReference type="Pfam" id="PF00651">
    <property type="entry name" value="BTB"/>
    <property type="match status" value="1"/>
</dbReference>
<evidence type="ECO:0000313" key="3">
    <source>
        <dbReference type="WBParaSite" id="jg17434"/>
    </source>
</evidence>
<dbReference type="CDD" id="cd18186">
    <property type="entry name" value="BTB_POZ_ZBTB_KLHL-like"/>
    <property type="match status" value="1"/>
</dbReference>
<evidence type="ECO:0000313" key="2">
    <source>
        <dbReference type="Proteomes" id="UP000887574"/>
    </source>
</evidence>
<dbReference type="WBParaSite" id="jg17434">
    <property type="protein sequence ID" value="jg17434"/>
    <property type="gene ID" value="jg17434"/>
</dbReference>
<dbReference type="SUPFAM" id="SSF49599">
    <property type="entry name" value="TRAF domain-like"/>
    <property type="match status" value="1"/>
</dbReference>
<dbReference type="PANTHER" id="PTHR47022:SF1">
    <property type="entry name" value="BTB AND MATH DOMAIN-CONTAINING PROTEIN 36-RELATED"/>
    <property type="match status" value="1"/>
</dbReference>
<accession>A0A915DAQ9</accession>
<dbReference type="CDD" id="cd00121">
    <property type="entry name" value="MATH"/>
    <property type="match status" value="1"/>
</dbReference>
<dbReference type="SMART" id="SM00225">
    <property type="entry name" value="BTB"/>
    <property type="match status" value="1"/>
</dbReference>
<sequence length="413" mass="46373">MPFRGKPNMLPQDIRFSPYGIVPKGPQRNPNAEFQDPADISLGGGGGSPMEIKEAGDDPFKRLFEPMQQVLEISQDVNKAVMEIKNSVGEIKSRQSSMTVNRDNLKHAILDKADERAIIRFSFNIDELNRSAPRRSPVLEFGDSQWYILVDKREEFMSVYLQCKREIPSFPFDSSITLLLVGKNSVISKNGSISFKEEKFSTGRGYKEFIRLDDLVAPEKEYVDKNGDFVILADFTVENTSILTVPKDAAKFSHPTLTSDCPLVVGGHKIFVNKGLLGEYSPVLMSLLSNGDGAELTDVKYDEFIQLLEVIYPTKAPITSANVSLIARLATKLQISSILKKCESLLWEDKDVSLGQKLITAQNNSLLDLQKRCFEQFKTLDDLKNLRNLPEYDLLSGDTVKLLLLHVCDQDKQ</sequence>
<dbReference type="SUPFAM" id="SSF54695">
    <property type="entry name" value="POZ domain"/>
    <property type="match status" value="1"/>
</dbReference>
<dbReference type="InterPro" id="IPR008974">
    <property type="entry name" value="TRAF-like"/>
</dbReference>
<organism evidence="2 3">
    <name type="scientific">Ditylenchus dipsaci</name>
    <dbReference type="NCBI Taxonomy" id="166011"/>
    <lineage>
        <taxon>Eukaryota</taxon>
        <taxon>Metazoa</taxon>
        <taxon>Ecdysozoa</taxon>
        <taxon>Nematoda</taxon>
        <taxon>Chromadorea</taxon>
        <taxon>Rhabditida</taxon>
        <taxon>Tylenchina</taxon>
        <taxon>Tylenchomorpha</taxon>
        <taxon>Sphaerularioidea</taxon>
        <taxon>Anguinidae</taxon>
        <taxon>Anguininae</taxon>
        <taxon>Ditylenchus</taxon>
    </lineage>
</organism>
<feature type="domain" description="BTB" evidence="1">
    <location>
        <begin position="259"/>
        <end position="320"/>
    </location>
</feature>
<dbReference type="Pfam" id="PF00917">
    <property type="entry name" value="MATH"/>
    <property type="match status" value="1"/>
</dbReference>
<dbReference type="AlphaFoldDB" id="A0A915DAQ9"/>
<dbReference type="Gene3D" id="3.30.710.10">
    <property type="entry name" value="Potassium Channel Kv1.1, Chain A"/>
    <property type="match status" value="1"/>
</dbReference>
<keyword evidence="2" id="KW-1185">Reference proteome</keyword>
<dbReference type="InterPro" id="IPR011333">
    <property type="entry name" value="SKP1/BTB/POZ_sf"/>
</dbReference>
<proteinExistence type="predicted"/>
<dbReference type="InterPro" id="IPR000210">
    <property type="entry name" value="BTB/POZ_dom"/>
</dbReference>
<name>A0A915DAQ9_9BILA</name>
<dbReference type="PROSITE" id="PS50097">
    <property type="entry name" value="BTB"/>
    <property type="match status" value="1"/>
</dbReference>
<reference evidence="3" key="1">
    <citation type="submission" date="2022-11" db="UniProtKB">
        <authorList>
            <consortium name="WormBaseParasite"/>
        </authorList>
    </citation>
    <scope>IDENTIFICATION</scope>
</reference>
<dbReference type="InterPro" id="IPR002083">
    <property type="entry name" value="MATH/TRAF_dom"/>
</dbReference>
<dbReference type="PANTHER" id="PTHR47022">
    <property type="entry name" value="BTB AND MATH DOMAIN-CONTAINING PROTEIN 36-RELATED"/>
    <property type="match status" value="1"/>
</dbReference>
<dbReference type="Gene3D" id="2.60.210.10">
    <property type="entry name" value="Apoptosis, Tumor Necrosis Factor Receptor Associated Protein 2, Chain A"/>
    <property type="match status" value="1"/>
</dbReference>
<dbReference type="SMART" id="SM00061">
    <property type="entry name" value="MATH"/>
    <property type="match status" value="1"/>
</dbReference>
<protein>
    <submittedName>
        <fullName evidence="3">BTB domain-containing protein</fullName>
    </submittedName>
</protein>
<evidence type="ECO:0000259" key="1">
    <source>
        <dbReference type="PROSITE" id="PS50097"/>
    </source>
</evidence>
<dbReference type="Proteomes" id="UP000887574">
    <property type="component" value="Unplaced"/>
</dbReference>